<dbReference type="STRING" id="29172.A0A0D8XZZ7"/>
<comment type="function">
    <text evidence="3">Probable oxidoreductase that may play a role as regulator of mitochondrial function.</text>
</comment>
<gene>
    <name evidence="7" type="ORF">DICVIV_03771</name>
</gene>
<dbReference type="Gene3D" id="3.50.50.60">
    <property type="entry name" value="FAD/NAD(P)-binding domain"/>
    <property type="match status" value="1"/>
</dbReference>
<evidence type="ECO:0000256" key="3">
    <source>
        <dbReference type="ARBA" id="ARBA00037217"/>
    </source>
</evidence>
<evidence type="ECO:0000256" key="5">
    <source>
        <dbReference type="ARBA" id="ARBA00040298"/>
    </source>
</evidence>
<evidence type="ECO:0000256" key="2">
    <source>
        <dbReference type="ARBA" id="ARBA00006046"/>
    </source>
</evidence>
<keyword evidence="8" id="KW-1185">Reference proteome</keyword>
<evidence type="ECO:0000313" key="8">
    <source>
        <dbReference type="Proteomes" id="UP000053766"/>
    </source>
</evidence>
<evidence type="ECO:0000313" key="7">
    <source>
        <dbReference type="EMBL" id="KJH50050.1"/>
    </source>
</evidence>
<evidence type="ECO:0000256" key="1">
    <source>
        <dbReference type="ARBA" id="ARBA00004305"/>
    </source>
</evidence>
<dbReference type="GO" id="GO:0016491">
    <property type="term" value="F:oxidoreductase activity"/>
    <property type="evidence" value="ECO:0007669"/>
    <property type="project" value="InterPro"/>
</dbReference>
<comment type="similarity">
    <text evidence="2">Belongs to the carotenoid/retinoid oxidoreductase family.</text>
</comment>
<comment type="subunit">
    <text evidence="4">Interacts with COX5B; this interaction may contribute to localize PYROXD2 to the inner face of the inner mitochondrial membrane.</text>
</comment>
<dbReference type="GO" id="GO:0005759">
    <property type="term" value="C:mitochondrial matrix"/>
    <property type="evidence" value="ECO:0007669"/>
    <property type="project" value="UniProtKB-SubCell"/>
</dbReference>
<evidence type="ECO:0000256" key="4">
    <source>
        <dbReference type="ARBA" id="ARBA00038825"/>
    </source>
</evidence>
<reference evidence="7 8" key="1">
    <citation type="submission" date="2013-11" db="EMBL/GenBank/DDBJ databases">
        <title>Draft genome of the bovine lungworm Dictyocaulus viviparus.</title>
        <authorList>
            <person name="Mitreva M."/>
        </authorList>
    </citation>
    <scope>NUCLEOTIDE SEQUENCE [LARGE SCALE GENOMIC DNA]</scope>
    <source>
        <strain evidence="7 8">HannoverDv2000</strain>
    </source>
</reference>
<dbReference type="Proteomes" id="UP000053766">
    <property type="component" value="Unassembled WGS sequence"/>
</dbReference>
<comment type="subcellular location">
    <subcellularLocation>
        <location evidence="1">Mitochondrion matrix</location>
    </subcellularLocation>
</comment>
<dbReference type="OrthoDB" id="7777654at2759"/>
<dbReference type="EMBL" id="KN716216">
    <property type="protein sequence ID" value="KJH50050.1"/>
    <property type="molecule type" value="Genomic_DNA"/>
</dbReference>
<proteinExistence type="inferred from homology"/>
<name>A0A0D8XZZ7_DICVI</name>
<dbReference type="InterPro" id="IPR036188">
    <property type="entry name" value="FAD/NAD-bd_sf"/>
</dbReference>
<dbReference type="SUPFAM" id="SSF51905">
    <property type="entry name" value="FAD/NAD(P)-binding domain"/>
    <property type="match status" value="1"/>
</dbReference>
<sequence length="304" mass="34280">MQAAYMARAGKRVCVLERRELLGGFKFSRASYLLSLLRPIVIEDLKLKEHGLRYHIRNPSSFTPIRDSKQKLLLGLDMNDNCKEIAKFSRRDAQVFPKYEDFIGLTARSLEPLMDDVPFNAHEKKWKMLMNRWRQRKVYQSGKAKNLSPDNTRLSYPVAVMNKWFESEVLKATLATDGIIGFAASPYDMGTGYVLLHHLMGGLDNRRGAWGYVIGGMGEVSKAIASSARSHGAEIFTEQEVVTILTDCGHVKGVRLTSGREVYANTVLSNATPTVTFENLVSKVEMSHLDSRSLPEEFAEHHKV</sequence>
<dbReference type="InterPro" id="IPR002937">
    <property type="entry name" value="Amino_oxidase"/>
</dbReference>
<protein>
    <recommendedName>
        <fullName evidence="5">Pyridine nucleotide-disulfide oxidoreductase domain-containing protein 2</fullName>
    </recommendedName>
</protein>
<evidence type="ECO:0000259" key="6">
    <source>
        <dbReference type="Pfam" id="PF01593"/>
    </source>
</evidence>
<dbReference type="PANTHER" id="PTHR10668">
    <property type="entry name" value="PHYTOENE DEHYDROGENASE"/>
    <property type="match status" value="1"/>
</dbReference>
<feature type="domain" description="Amine oxidase" evidence="6">
    <location>
        <begin position="3"/>
        <end position="273"/>
    </location>
</feature>
<dbReference type="PANTHER" id="PTHR10668:SF103">
    <property type="entry name" value="PYRIDINE NUCLEOTIDE-DISULFIDE OXIDOREDUCTASE DOMAIN-CONTAINING PROTEIN 2"/>
    <property type="match status" value="1"/>
</dbReference>
<dbReference type="AlphaFoldDB" id="A0A0D8XZZ7"/>
<organism evidence="7 8">
    <name type="scientific">Dictyocaulus viviparus</name>
    <name type="common">Bovine lungworm</name>
    <dbReference type="NCBI Taxonomy" id="29172"/>
    <lineage>
        <taxon>Eukaryota</taxon>
        <taxon>Metazoa</taxon>
        <taxon>Ecdysozoa</taxon>
        <taxon>Nematoda</taxon>
        <taxon>Chromadorea</taxon>
        <taxon>Rhabditida</taxon>
        <taxon>Rhabditina</taxon>
        <taxon>Rhabditomorpha</taxon>
        <taxon>Strongyloidea</taxon>
        <taxon>Metastrongylidae</taxon>
        <taxon>Dictyocaulus</taxon>
    </lineage>
</organism>
<reference evidence="8" key="2">
    <citation type="journal article" date="2016" name="Sci. Rep.">
        <title>Dictyocaulus viviparus genome, variome and transcriptome elucidate lungworm biology and support future intervention.</title>
        <authorList>
            <person name="McNulty S.N."/>
            <person name="Strube C."/>
            <person name="Rosa B.A."/>
            <person name="Martin J.C."/>
            <person name="Tyagi R."/>
            <person name="Choi Y.J."/>
            <person name="Wang Q."/>
            <person name="Hallsworth Pepin K."/>
            <person name="Zhang X."/>
            <person name="Ozersky P."/>
            <person name="Wilson R.K."/>
            <person name="Sternberg P.W."/>
            <person name="Gasser R.B."/>
            <person name="Mitreva M."/>
        </authorList>
    </citation>
    <scope>NUCLEOTIDE SEQUENCE [LARGE SCALE GENOMIC DNA]</scope>
    <source>
        <strain evidence="8">HannoverDv2000</strain>
    </source>
</reference>
<accession>A0A0D8XZZ7</accession>
<dbReference type="Pfam" id="PF01593">
    <property type="entry name" value="Amino_oxidase"/>
    <property type="match status" value="1"/>
</dbReference>